<dbReference type="Proteomes" id="UP000008370">
    <property type="component" value="Unassembled WGS sequence"/>
</dbReference>
<keyword evidence="3 5" id="KW-1133">Transmembrane helix</keyword>
<feature type="transmembrane region" description="Helical" evidence="5">
    <location>
        <begin position="103"/>
        <end position="124"/>
    </location>
</feature>
<dbReference type="KEGG" id="pco:PHACADRAFT_263489"/>
<proteinExistence type="inferred from homology"/>
<dbReference type="Gene3D" id="1.20.120.1630">
    <property type="match status" value="1"/>
</dbReference>
<name>K5VX79_PHACS</name>
<evidence type="ECO:0000256" key="1">
    <source>
        <dbReference type="ARBA" id="ARBA00004141"/>
    </source>
</evidence>
<keyword evidence="4 5" id="KW-0472">Membrane</keyword>
<comment type="catalytic activity">
    <reaction evidence="5">
        <text>[protein]-C-terminal S-[(2E,6E)-farnesyl]-L-cysteine + S-adenosyl-L-methionine = [protein]-C-terminal S-[(2E,6E)-farnesyl]-L-cysteine methyl ester + S-adenosyl-L-homocysteine</text>
        <dbReference type="Rhea" id="RHEA:21672"/>
        <dbReference type="Rhea" id="RHEA-COMP:12125"/>
        <dbReference type="Rhea" id="RHEA-COMP:12126"/>
        <dbReference type="ChEBI" id="CHEBI:57856"/>
        <dbReference type="ChEBI" id="CHEBI:59789"/>
        <dbReference type="ChEBI" id="CHEBI:90510"/>
        <dbReference type="ChEBI" id="CHEBI:90511"/>
        <dbReference type="EC" id="2.1.1.100"/>
    </reaction>
</comment>
<evidence type="ECO:0000256" key="2">
    <source>
        <dbReference type="ARBA" id="ARBA00022692"/>
    </source>
</evidence>
<protein>
    <recommendedName>
        <fullName evidence="5">Protein-S-isoprenylcysteine O-methyltransferase</fullName>
        <ecNumber evidence="5">2.1.1.100</ecNumber>
    </recommendedName>
</protein>
<dbReference type="OrthoDB" id="422086at2759"/>
<dbReference type="GO" id="GO:0004671">
    <property type="term" value="F:protein C-terminal S-isoprenylcysteine carboxyl O-methyltransferase activity"/>
    <property type="evidence" value="ECO:0007669"/>
    <property type="project" value="UniProtKB-EC"/>
</dbReference>
<feature type="signal peptide" evidence="6">
    <location>
        <begin position="1"/>
        <end position="20"/>
    </location>
</feature>
<comment type="subcellular location">
    <subcellularLocation>
        <location evidence="5">Endoplasmic reticulum membrane</location>
        <topology evidence="5">Multi-pass membrane protein</topology>
    </subcellularLocation>
    <subcellularLocation>
        <location evidence="1">Membrane</location>
        <topology evidence="1">Multi-pass membrane protein</topology>
    </subcellularLocation>
</comment>
<evidence type="ECO:0000256" key="4">
    <source>
        <dbReference type="ARBA" id="ARBA00023136"/>
    </source>
</evidence>
<dbReference type="InParanoid" id="K5VX79"/>
<gene>
    <name evidence="7" type="ORF">PHACADRAFT_263489</name>
</gene>
<keyword evidence="6" id="KW-0732">Signal</keyword>
<keyword evidence="5" id="KW-0489">Methyltransferase</keyword>
<dbReference type="InterPro" id="IPR007269">
    <property type="entry name" value="ICMT_MeTrfase"/>
</dbReference>
<comment type="caution">
    <text evidence="5">Lacks conserved residue(s) required for the propagation of feature annotation.</text>
</comment>
<evidence type="ECO:0000313" key="8">
    <source>
        <dbReference type="Proteomes" id="UP000008370"/>
    </source>
</evidence>
<accession>K5VX79</accession>
<evidence type="ECO:0000256" key="3">
    <source>
        <dbReference type="ARBA" id="ARBA00022989"/>
    </source>
</evidence>
<dbReference type="AlphaFoldDB" id="K5VX79"/>
<dbReference type="EC" id="2.1.1.100" evidence="5"/>
<dbReference type="PANTHER" id="PTHR12714">
    <property type="entry name" value="PROTEIN-S ISOPRENYLCYSTEINE O-METHYLTRANSFERASE"/>
    <property type="match status" value="1"/>
</dbReference>
<dbReference type="EMBL" id="JH930477">
    <property type="protein sequence ID" value="EKM51400.1"/>
    <property type="molecule type" value="Genomic_DNA"/>
</dbReference>
<feature type="transmembrane region" description="Helical" evidence="5">
    <location>
        <begin position="156"/>
        <end position="175"/>
    </location>
</feature>
<evidence type="ECO:0000313" key="7">
    <source>
        <dbReference type="EMBL" id="EKM51400.1"/>
    </source>
</evidence>
<evidence type="ECO:0000256" key="6">
    <source>
        <dbReference type="SAM" id="SignalP"/>
    </source>
</evidence>
<feature type="transmembrane region" description="Helical" evidence="5">
    <location>
        <begin position="48"/>
        <end position="70"/>
    </location>
</feature>
<sequence length="238" mass="26323">MYPILKSVLLLLASIALQLGLTPPTPPPERSQRVGYRGQLFEYAVYPLPLYLRVFASIVSVFHVAAILLLEYAQPATTARLLPLVCPAPSPSLVRLAALTPRFTTGIALVLAGALLRVWCYRALGSLFTYEVALKAEHHLVTGGPYAYVRHPSYPALWTMLAAALVAWYAPGGYLHECGAMDTRVAPFVHAWTAAAACIAVGLWRRAPVEDDAMQSQFGTAWEEYRRRVPWRFVPYVV</sequence>
<evidence type="ECO:0000256" key="5">
    <source>
        <dbReference type="RuleBase" id="RU362022"/>
    </source>
</evidence>
<dbReference type="Pfam" id="PF04140">
    <property type="entry name" value="ICMT"/>
    <property type="match status" value="1"/>
</dbReference>
<dbReference type="HOGENOM" id="CLU_065200_6_0_1"/>
<feature type="chain" id="PRO_5003885109" description="Protein-S-isoprenylcysteine O-methyltransferase" evidence="6">
    <location>
        <begin position="21"/>
        <end position="238"/>
    </location>
</feature>
<keyword evidence="8" id="KW-1185">Reference proteome</keyword>
<reference evidence="7 8" key="1">
    <citation type="journal article" date="2012" name="BMC Genomics">
        <title>Comparative genomics of the white-rot fungi, Phanerochaete carnosa and P. chrysosporium, to elucidate the genetic basis of the distinct wood types they colonize.</title>
        <authorList>
            <person name="Suzuki H."/>
            <person name="MacDonald J."/>
            <person name="Syed K."/>
            <person name="Salamov A."/>
            <person name="Hori C."/>
            <person name="Aerts A."/>
            <person name="Henrissat B."/>
            <person name="Wiebenga A."/>
            <person name="vanKuyk P.A."/>
            <person name="Barry K."/>
            <person name="Lindquist E."/>
            <person name="LaButti K."/>
            <person name="Lapidus A."/>
            <person name="Lucas S."/>
            <person name="Coutinho P."/>
            <person name="Gong Y."/>
            <person name="Samejima M."/>
            <person name="Mahadevan R."/>
            <person name="Abou-Zaid M."/>
            <person name="de Vries R.P."/>
            <person name="Igarashi K."/>
            <person name="Yadav J.S."/>
            <person name="Grigoriev I.V."/>
            <person name="Master E.R."/>
        </authorList>
    </citation>
    <scope>NUCLEOTIDE SEQUENCE [LARGE SCALE GENOMIC DNA]</scope>
    <source>
        <strain evidence="7 8">HHB-10118-sp</strain>
    </source>
</reference>
<keyword evidence="5" id="KW-0808">Transferase</keyword>
<organism evidence="7 8">
    <name type="scientific">Phanerochaete carnosa (strain HHB-10118-sp)</name>
    <name type="common">White-rot fungus</name>
    <name type="synonym">Peniophora carnosa</name>
    <dbReference type="NCBI Taxonomy" id="650164"/>
    <lineage>
        <taxon>Eukaryota</taxon>
        <taxon>Fungi</taxon>
        <taxon>Dikarya</taxon>
        <taxon>Basidiomycota</taxon>
        <taxon>Agaricomycotina</taxon>
        <taxon>Agaricomycetes</taxon>
        <taxon>Polyporales</taxon>
        <taxon>Phanerochaetaceae</taxon>
        <taxon>Phanerochaete</taxon>
    </lineage>
</organism>
<dbReference type="GO" id="GO:0005789">
    <property type="term" value="C:endoplasmic reticulum membrane"/>
    <property type="evidence" value="ECO:0007669"/>
    <property type="project" value="UniProtKB-SubCell"/>
</dbReference>
<dbReference type="RefSeq" id="XP_007400541.1">
    <property type="nucleotide sequence ID" value="XM_007400479.1"/>
</dbReference>
<dbReference type="GeneID" id="18918567"/>
<dbReference type="GO" id="GO:0032259">
    <property type="term" value="P:methylation"/>
    <property type="evidence" value="ECO:0007669"/>
    <property type="project" value="UniProtKB-KW"/>
</dbReference>
<keyword evidence="2 5" id="KW-0812">Transmembrane</keyword>
<keyword evidence="5" id="KW-0949">S-adenosyl-L-methionine</keyword>
<dbReference type="PANTHER" id="PTHR12714:SF9">
    <property type="entry name" value="PROTEIN-S-ISOPRENYLCYSTEINE O-METHYLTRANSFERASE"/>
    <property type="match status" value="1"/>
</dbReference>
<keyword evidence="5" id="KW-0256">Endoplasmic reticulum</keyword>
<comment type="similarity">
    <text evidence="5">Belongs to the class VI-like SAM-binding methyltransferase superfamily. Isoprenylcysteine carboxyl methyltransferase family.</text>
</comment>